<keyword evidence="2" id="KW-1185">Reference proteome</keyword>
<dbReference type="Gene3D" id="1.20.1250.20">
    <property type="entry name" value="MFS general substrate transporter like domains"/>
    <property type="match status" value="1"/>
</dbReference>
<gene>
    <name evidence="1" type="ORF">OEZ85_012407</name>
</gene>
<dbReference type="InterPro" id="IPR036259">
    <property type="entry name" value="MFS_trans_sf"/>
</dbReference>
<accession>A0ABY8TTM6</accession>
<name>A0ABY8TTM6_TETOB</name>
<organism evidence="1 2">
    <name type="scientific">Tetradesmus obliquus</name>
    <name type="common">Green alga</name>
    <name type="synonym">Acutodesmus obliquus</name>
    <dbReference type="NCBI Taxonomy" id="3088"/>
    <lineage>
        <taxon>Eukaryota</taxon>
        <taxon>Viridiplantae</taxon>
        <taxon>Chlorophyta</taxon>
        <taxon>core chlorophytes</taxon>
        <taxon>Chlorophyceae</taxon>
        <taxon>CS clade</taxon>
        <taxon>Sphaeropleales</taxon>
        <taxon>Scenedesmaceae</taxon>
        <taxon>Tetradesmus</taxon>
    </lineage>
</organism>
<evidence type="ECO:0000313" key="1">
    <source>
        <dbReference type="EMBL" id="WIA12357.1"/>
    </source>
</evidence>
<sequence>MAAGFQQVSAMPTPIIAGQPKEILNINQELFDQSVVECGGHEEEPELKAVLSKVSRWLLPICFLAGVFSYLESTNLNFAALQLNAGLGFAPQDYGLGAGLFFLGAASPSWR</sequence>
<dbReference type="EMBL" id="CP126210">
    <property type="protein sequence ID" value="WIA12357.1"/>
    <property type="molecule type" value="Genomic_DNA"/>
</dbReference>
<protein>
    <recommendedName>
        <fullName evidence="3">Nodulin-like domain-containing protein</fullName>
    </recommendedName>
</protein>
<reference evidence="1 2" key="1">
    <citation type="submission" date="2023-05" db="EMBL/GenBank/DDBJ databases">
        <title>A 100% complete, gapless, phased diploid assembly of the Scenedesmus obliquus UTEX 3031 genome.</title>
        <authorList>
            <person name="Biondi T.C."/>
            <person name="Hanschen E.R."/>
            <person name="Kwon T."/>
            <person name="Eng W."/>
            <person name="Kruse C.P.S."/>
            <person name="Koehler S.I."/>
            <person name="Kunde Y."/>
            <person name="Gleasner C.D."/>
            <person name="You Mak K.T."/>
            <person name="Polle J."/>
            <person name="Hovde B.T."/>
            <person name="Starkenburg S.R."/>
        </authorList>
    </citation>
    <scope>NUCLEOTIDE SEQUENCE [LARGE SCALE GENOMIC DNA]</scope>
    <source>
        <strain evidence="1 2">DOE0152z</strain>
    </source>
</reference>
<proteinExistence type="predicted"/>
<dbReference type="Proteomes" id="UP001244341">
    <property type="component" value="Chromosome 3b"/>
</dbReference>
<evidence type="ECO:0000313" key="2">
    <source>
        <dbReference type="Proteomes" id="UP001244341"/>
    </source>
</evidence>
<evidence type="ECO:0008006" key="3">
    <source>
        <dbReference type="Google" id="ProtNLM"/>
    </source>
</evidence>
<dbReference type="SUPFAM" id="SSF103473">
    <property type="entry name" value="MFS general substrate transporter"/>
    <property type="match status" value="1"/>
</dbReference>